<dbReference type="Pfam" id="PF13683">
    <property type="entry name" value="rve_3"/>
    <property type="match status" value="1"/>
</dbReference>
<sequence>YFVCDNDPLFTNEFCETLETSGVKVIKTRVATPEQNGYAERFVKSLKEECLDRMICLRCAVVA</sequence>
<name>A0ABU1AN95_9BACT</name>
<evidence type="ECO:0000259" key="1">
    <source>
        <dbReference type="PROSITE" id="PS50994"/>
    </source>
</evidence>
<keyword evidence="3" id="KW-1185">Reference proteome</keyword>
<gene>
    <name evidence="2" type="ORF">QEH59_17205</name>
</gene>
<evidence type="ECO:0000313" key="2">
    <source>
        <dbReference type="EMBL" id="MDQ8196177.1"/>
    </source>
</evidence>
<comment type="caution">
    <text evidence="2">The sequence shown here is derived from an EMBL/GenBank/DDBJ whole genome shotgun (WGS) entry which is preliminary data.</text>
</comment>
<dbReference type="InterPro" id="IPR036397">
    <property type="entry name" value="RNaseH_sf"/>
</dbReference>
<dbReference type="InterPro" id="IPR001584">
    <property type="entry name" value="Integrase_cat-core"/>
</dbReference>
<reference evidence="2 3" key="1">
    <citation type="submission" date="2023-04" db="EMBL/GenBank/DDBJ databases">
        <title>A novel bacteria isolated from coastal sediment.</title>
        <authorList>
            <person name="Liu X.-J."/>
            <person name="Du Z.-J."/>
        </authorList>
    </citation>
    <scope>NUCLEOTIDE SEQUENCE [LARGE SCALE GENOMIC DNA]</scope>
    <source>
        <strain evidence="2 3">SDUM461004</strain>
    </source>
</reference>
<evidence type="ECO:0000313" key="3">
    <source>
        <dbReference type="Proteomes" id="UP001243717"/>
    </source>
</evidence>
<dbReference type="InterPro" id="IPR012337">
    <property type="entry name" value="RNaseH-like_sf"/>
</dbReference>
<dbReference type="RefSeq" id="WP_308986614.1">
    <property type="nucleotide sequence ID" value="NZ_JARXIC010000051.1"/>
</dbReference>
<accession>A0ABU1AN95</accession>
<feature type="non-terminal residue" evidence="2">
    <location>
        <position position="1"/>
    </location>
</feature>
<dbReference type="SUPFAM" id="SSF53098">
    <property type="entry name" value="Ribonuclease H-like"/>
    <property type="match status" value="1"/>
</dbReference>
<dbReference type="PROSITE" id="PS50994">
    <property type="entry name" value="INTEGRASE"/>
    <property type="match status" value="1"/>
</dbReference>
<organism evidence="2 3">
    <name type="scientific">Thalassobacterium sedimentorum</name>
    <dbReference type="NCBI Taxonomy" id="3041258"/>
    <lineage>
        <taxon>Bacteria</taxon>
        <taxon>Pseudomonadati</taxon>
        <taxon>Verrucomicrobiota</taxon>
        <taxon>Opitutia</taxon>
        <taxon>Puniceicoccales</taxon>
        <taxon>Coraliomargaritaceae</taxon>
        <taxon>Thalassobacterium</taxon>
    </lineage>
</organism>
<proteinExistence type="predicted"/>
<dbReference type="EMBL" id="JARXIC010000051">
    <property type="protein sequence ID" value="MDQ8196177.1"/>
    <property type="molecule type" value="Genomic_DNA"/>
</dbReference>
<feature type="domain" description="Integrase catalytic" evidence="1">
    <location>
        <begin position="1"/>
        <end position="63"/>
    </location>
</feature>
<protein>
    <submittedName>
        <fullName evidence="2">Integrase core domain-containing protein</fullName>
    </submittedName>
</protein>
<dbReference type="Proteomes" id="UP001243717">
    <property type="component" value="Unassembled WGS sequence"/>
</dbReference>
<dbReference type="Gene3D" id="3.30.420.10">
    <property type="entry name" value="Ribonuclease H-like superfamily/Ribonuclease H"/>
    <property type="match status" value="1"/>
</dbReference>